<evidence type="ECO:0000313" key="1">
    <source>
        <dbReference type="EMBL" id="EJT51555.1"/>
    </source>
</evidence>
<sequence>MAKQAPRDVCTSIPPARRRGGAMGYDFATVSHGDLSPPRLLFPSNTHSTMPPLQKAYRYFTNPDLLGGDIDLRLVPLEPAHFAQTDTSLNKLLWAVFPVNAWGAEELADTSGAHHRFKLMEAERGHMQAKVRALRIVCQIFGAAPWHAAVKRRQTADVPPLASTMQRVTAKKDVVNNGEYRAAVQGYAACLLDLMPWYASPLLFTARHAYDTGIVHLVLKATTLPVMNRLDLGILAFETVNWMRYAPSKALYKARYVKSHDEYEQFSSIPAAREMTDVMRECAEEMSNKDKDEWAHRFCFREHVCFTPRYLLKIRTWEREQVRLQNEGPNPLDDLE</sequence>
<name>J4UIP0_TRIAS</name>
<organism evidence="1 2">
    <name type="scientific">Trichosporon asahii var. asahii (strain ATCC 90039 / CBS 2479 / JCM 2466 / KCTC 7840 / NBRC 103889/ NCYC 2677 / UAMH 7654)</name>
    <name type="common">Yeast</name>
    <dbReference type="NCBI Taxonomy" id="1186058"/>
    <lineage>
        <taxon>Eukaryota</taxon>
        <taxon>Fungi</taxon>
        <taxon>Dikarya</taxon>
        <taxon>Basidiomycota</taxon>
        <taxon>Agaricomycotina</taxon>
        <taxon>Tremellomycetes</taxon>
        <taxon>Trichosporonales</taxon>
        <taxon>Trichosporonaceae</taxon>
        <taxon>Trichosporon</taxon>
    </lineage>
</organism>
<comment type="caution">
    <text evidence="1">The sequence shown here is derived from an EMBL/GenBank/DDBJ whole genome shotgun (WGS) entry which is preliminary data.</text>
</comment>
<dbReference type="HOGENOM" id="CLU_984146_0_0_1"/>
<reference evidence="1 2" key="1">
    <citation type="journal article" date="2012" name="Eukaryot. Cell">
        <title>Draft genome sequence of CBS 2479, the standard type strain of Trichosporon asahii.</title>
        <authorList>
            <person name="Yang R.Y."/>
            <person name="Li H.T."/>
            <person name="Zhu H."/>
            <person name="Zhou G.P."/>
            <person name="Wang M."/>
            <person name="Wang L."/>
        </authorList>
    </citation>
    <scope>NUCLEOTIDE SEQUENCE [LARGE SCALE GENOMIC DNA]</scope>
    <source>
        <strain evidence="2">ATCC 90039 / CBS 2479 / JCM 2466 / KCTC 7840 / NCYC 2677 / UAMH 7654</strain>
    </source>
</reference>
<dbReference type="RefSeq" id="XP_014182933.1">
    <property type="nucleotide sequence ID" value="XM_014327458.1"/>
</dbReference>
<dbReference type="GeneID" id="25990734"/>
<evidence type="ECO:0000313" key="2">
    <source>
        <dbReference type="Proteomes" id="UP000002748"/>
    </source>
</evidence>
<dbReference type="AlphaFoldDB" id="J4UIP0"/>
<dbReference type="VEuPathDB" id="FungiDB:A1Q1_07222"/>
<accession>J4UIP0</accession>
<dbReference type="EMBL" id="ALBS01000053">
    <property type="protein sequence ID" value="EJT51555.1"/>
    <property type="molecule type" value="Genomic_DNA"/>
</dbReference>
<proteinExistence type="predicted"/>
<dbReference type="Proteomes" id="UP000002748">
    <property type="component" value="Unassembled WGS sequence"/>
</dbReference>
<gene>
    <name evidence="1" type="ORF">A1Q1_07222</name>
</gene>
<protein>
    <submittedName>
        <fullName evidence="1">Uncharacterized protein</fullName>
    </submittedName>
</protein>
<dbReference type="KEGG" id="tasa:A1Q1_07222"/>